<comment type="caution">
    <text evidence="1">The sequence shown here is derived from an EMBL/GenBank/DDBJ whole genome shotgun (WGS) entry which is preliminary data.</text>
</comment>
<dbReference type="SUPFAM" id="SSF51735">
    <property type="entry name" value="NAD(P)-binding Rossmann-fold domains"/>
    <property type="match status" value="1"/>
</dbReference>
<reference evidence="1" key="1">
    <citation type="submission" date="2022-11" db="EMBL/GenBank/DDBJ databases">
        <authorList>
            <person name="Hyden B.L."/>
            <person name="Feng K."/>
            <person name="Yates T."/>
            <person name="Jawdy S."/>
            <person name="Smart L.B."/>
            <person name="Muchero W."/>
        </authorList>
    </citation>
    <scope>NUCLEOTIDE SEQUENCE</scope>
    <source>
        <tissue evidence="1">Shoot tip</tissue>
    </source>
</reference>
<dbReference type="AlphaFoldDB" id="A0A9Q0SXK5"/>
<dbReference type="InterPro" id="IPR036291">
    <property type="entry name" value="NAD(P)-bd_dom_sf"/>
</dbReference>
<gene>
    <name evidence="1" type="ORF">OIU85_003978</name>
</gene>
<accession>A0A9Q0SXK5</accession>
<name>A0A9Q0SXK5_SALVM</name>
<evidence type="ECO:0000313" key="2">
    <source>
        <dbReference type="Proteomes" id="UP001151529"/>
    </source>
</evidence>
<sequence length="116" mass="13322">MAADVVKDDDCRRLVNETINYCGRVDHLLNTASLGHILLSRSRRHLCFSPFVAFDINFWENVYPWLFHKLVTSAANELIRCENIQIKGTFVFMHIPLIYKSGLADAKSSAPNYIYT</sequence>
<organism evidence="1 2">
    <name type="scientific">Salix viminalis</name>
    <name type="common">Common osier</name>
    <name type="synonym">Basket willow</name>
    <dbReference type="NCBI Taxonomy" id="40686"/>
    <lineage>
        <taxon>Eukaryota</taxon>
        <taxon>Viridiplantae</taxon>
        <taxon>Streptophyta</taxon>
        <taxon>Embryophyta</taxon>
        <taxon>Tracheophyta</taxon>
        <taxon>Spermatophyta</taxon>
        <taxon>Magnoliopsida</taxon>
        <taxon>eudicotyledons</taxon>
        <taxon>Gunneridae</taxon>
        <taxon>Pentapetalae</taxon>
        <taxon>rosids</taxon>
        <taxon>fabids</taxon>
        <taxon>Malpighiales</taxon>
        <taxon>Salicaceae</taxon>
        <taxon>Saliceae</taxon>
        <taxon>Salix</taxon>
    </lineage>
</organism>
<dbReference type="OrthoDB" id="1274115at2759"/>
<protein>
    <submittedName>
        <fullName evidence="1">Uncharacterized protein</fullName>
    </submittedName>
</protein>
<evidence type="ECO:0000313" key="1">
    <source>
        <dbReference type="EMBL" id="KAJ6693168.1"/>
    </source>
</evidence>
<proteinExistence type="predicted"/>
<dbReference type="EMBL" id="JAPFFL010000011">
    <property type="protein sequence ID" value="KAJ6693168.1"/>
    <property type="molecule type" value="Genomic_DNA"/>
</dbReference>
<reference evidence="1" key="2">
    <citation type="journal article" date="2023" name="Int. J. Mol. Sci.">
        <title>De Novo Assembly and Annotation of 11 Diverse Shrub Willow (Salix) Genomes Reveals Novel Gene Organization in Sex-Linked Regions.</title>
        <authorList>
            <person name="Hyden B."/>
            <person name="Feng K."/>
            <person name="Yates T.B."/>
            <person name="Jawdy S."/>
            <person name="Cereghino C."/>
            <person name="Smart L.B."/>
            <person name="Muchero W."/>
        </authorList>
    </citation>
    <scope>NUCLEOTIDE SEQUENCE [LARGE SCALE GENOMIC DNA]</scope>
    <source>
        <tissue evidence="1">Shoot tip</tissue>
    </source>
</reference>
<keyword evidence="2" id="KW-1185">Reference proteome</keyword>
<dbReference type="Proteomes" id="UP001151529">
    <property type="component" value="Chromosome 13"/>
</dbReference>